<dbReference type="EMBL" id="JACJTC010000003">
    <property type="protein sequence ID" value="MBD2610543.1"/>
    <property type="molecule type" value="Genomic_DNA"/>
</dbReference>
<dbReference type="RefSeq" id="WP_190948510.1">
    <property type="nucleotide sequence ID" value="NZ_JACJTC010000003.1"/>
</dbReference>
<protein>
    <submittedName>
        <fullName evidence="1">Uncharacterized protein</fullName>
    </submittedName>
</protein>
<reference evidence="1 2" key="1">
    <citation type="journal article" date="2020" name="ISME J.">
        <title>Comparative genomics reveals insights into cyanobacterial evolution and habitat adaptation.</title>
        <authorList>
            <person name="Chen M.Y."/>
            <person name="Teng W.K."/>
            <person name="Zhao L."/>
            <person name="Hu C.X."/>
            <person name="Zhou Y.K."/>
            <person name="Han B.P."/>
            <person name="Song L.R."/>
            <person name="Shu W.S."/>
        </authorList>
    </citation>
    <scope>NUCLEOTIDE SEQUENCE [LARGE SCALE GENOMIC DNA]</scope>
    <source>
        <strain evidence="1 2">FACHB-252</strain>
    </source>
</reference>
<keyword evidence="2" id="KW-1185">Reference proteome</keyword>
<proteinExistence type="predicted"/>
<comment type="caution">
    <text evidence="1">The sequence shown here is derived from an EMBL/GenBank/DDBJ whole genome shotgun (WGS) entry which is preliminary data.</text>
</comment>
<evidence type="ECO:0000313" key="1">
    <source>
        <dbReference type="EMBL" id="MBD2610543.1"/>
    </source>
</evidence>
<organism evidence="1 2">
    <name type="scientific">Nostoc punctiforme FACHB-252</name>
    <dbReference type="NCBI Taxonomy" id="1357509"/>
    <lineage>
        <taxon>Bacteria</taxon>
        <taxon>Bacillati</taxon>
        <taxon>Cyanobacteriota</taxon>
        <taxon>Cyanophyceae</taxon>
        <taxon>Nostocales</taxon>
        <taxon>Nostocaceae</taxon>
        <taxon>Nostoc</taxon>
    </lineage>
</organism>
<evidence type="ECO:0000313" key="2">
    <source>
        <dbReference type="Proteomes" id="UP000606396"/>
    </source>
</evidence>
<accession>A0ABR8H641</accession>
<name>A0ABR8H641_NOSPU</name>
<gene>
    <name evidence="1" type="ORF">H6G94_04520</name>
</gene>
<sequence>MKQTNNSVFDFHLYMCIFYEIATERNVKDEKWGMGEMGRWGDGEMGRWEDGGVWGVWGERGERFLHYPPTPPTPPTPPACPMPNAQCPMPNAPFKK</sequence>
<dbReference type="Proteomes" id="UP000606396">
    <property type="component" value="Unassembled WGS sequence"/>
</dbReference>